<dbReference type="EMBL" id="CAEKDK010000001">
    <property type="protein sequence ID" value="CAB4266623.1"/>
    <property type="molecule type" value="Genomic_DNA"/>
</dbReference>
<dbReference type="GO" id="GO:0031213">
    <property type="term" value="C:RSF complex"/>
    <property type="evidence" value="ECO:0007669"/>
    <property type="project" value="InterPro"/>
</dbReference>
<feature type="region of interest" description="Disordered" evidence="1">
    <location>
        <begin position="353"/>
        <end position="545"/>
    </location>
</feature>
<reference evidence="2 3" key="1">
    <citation type="submission" date="2020-05" db="EMBL/GenBank/DDBJ databases">
        <authorList>
            <person name="Campoy J."/>
            <person name="Schneeberger K."/>
            <person name="Spophaly S."/>
        </authorList>
    </citation>
    <scope>NUCLEOTIDE SEQUENCE [LARGE SCALE GENOMIC DNA]</scope>
    <source>
        <strain evidence="2">PruArmRojPasFocal</strain>
    </source>
</reference>
<dbReference type="GO" id="GO:0006355">
    <property type="term" value="P:regulation of DNA-templated transcription"/>
    <property type="evidence" value="ECO:0007669"/>
    <property type="project" value="InterPro"/>
</dbReference>
<dbReference type="InterPro" id="IPR028938">
    <property type="entry name" value="Rsf1-like"/>
</dbReference>
<protein>
    <recommendedName>
        <fullName evidence="4">DDT domain-containing protein DDR4</fullName>
    </recommendedName>
</protein>
<feature type="region of interest" description="Disordered" evidence="1">
    <location>
        <begin position="295"/>
        <end position="317"/>
    </location>
</feature>
<feature type="compositionally biased region" description="Basic and acidic residues" evidence="1">
    <location>
        <begin position="520"/>
        <end position="534"/>
    </location>
</feature>
<evidence type="ECO:0000313" key="3">
    <source>
        <dbReference type="Proteomes" id="UP000507222"/>
    </source>
</evidence>
<feature type="compositionally biased region" description="Basic and acidic residues" evidence="1">
    <location>
        <begin position="381"/>
        <end position="397"/>
    </location>
</feature>
<feature type="compositionally biased region" description="Acidic residues" evidence="1">
    <location>
        <begin position="424"/>
        <end position="433"/>
    </location>
</feature>
<accession>A0A6J5TRZ0</accession>
<name>A0A6J5TRZ0_PRUAR</name>
<organism evidence="2 3">
    <name type="scientific">Prunus armeniaca</name>
    <name type="common">Apricot</name>
    <name type="synonym">Armeniaca vulgaris</name>
    <dbReference type="NCBI Taxonomy" id="36596"/>
    <lineage>
        <taxon>Eukaryota</taxon>
        <taxon>Viridiplantae</taxon>
        <taxon>Streptophyta</taxon>
        <taxon>Embryophyta</taxon>
        <taxon>Tracheophyta</taxon>
        <taxon>Spermatophyta</taxon>
        <taxon>Magnoliopsida</taxon>
        <taxon>eudicotyledons</taxon>
        <taxon>Gunneridae</taxon>
        <taxon>Pentapetalae</taxon>
        <taxon>rosids</taxon>
        <taxon>fabids</taxon>
        <taxon>Rosales</taxon>
        <taxon>Rosaceae</taxon>
        <taxon>Amygdaloideae</taxon>
        <taxon>Amygdaleae</taxon>
        <taxon>Prunus</taxon>
    </lineage>
</organism>
<dbReference type="PANTHER" id="PTHR14296">
    <property type="entry name" value="REMODELING AND SPACING FACTOR 1"/>
    <property type="match status" value="1"/>
</dbReference>
<evidence type="ECO:0000256" key="1">
    <source>
        <dbReference type="SAM" id="MobiDB-lite"/>
    </source>
</evidence>
<gene>
    <name evidence="2" type="ORF">CURHAP_LOCUS8969</name>
</gene>
<feature type="compositionally biased region" description="Polar residues" evidence="1">
    <location>
        <begin position="306"/>
        <end position="317"/>
    </location>
</feature>
<dbReference type="PANTHER" id="PTHR14296:SF12">
    <property type="entry name" value="DDT DOMAIN-CONTAINING PROTEIN DDR4 ISOFORM X1"/>
    <property type="match status" value="1"/>
</dbReference>
<feature type="compositionally biased region" description="Basic and acidic residues" evidence="1">
    <location>
        <begin position="404"/>
        <end position="423"/>
    </location>
</feature>
<dbReference type="AlphaFoldDB" id="A0A6J5TRZ0"/>
<feature type="compositionally biased region" description="Basic and acidic residues" evidence="1">
    <location>
        <begin position="295"/>
        <end position="304"/>
    </location>
</feature>
<evidence type="ECO:0000313" key="2">
    <source>
        <dbReference type="EMBL" id="CAB4266623.1"/>
    </source>
</evidence>
<feature type="region of interest" description="Disordered" evidence="1">
    <location>
        <begin position="1"/>
        <end position="21"/>
    </location>
</feature>
<sequence length="545" mass="60486">MVGGRRRGEANDVVKEEKRSAKEDVEVMVLEEEEEKEEDPLKAQVAKLRQRWELASVLDFLIVFEPVVGKAAKISAEEIEMGLINPGGALAQLHIALLKGIPPASKALDGSDAWVTVLCKKLATWWPWVAEGEIPLVAAKREEISRYKELDPTKRLLLLKALCELRADQDDALAYINDALKQGTEVSFFRKSKIGGDGNGTSYWYEGTTITGHRLYKEVTALESKAKGRGKGCLNLANISLQWETLATNLEEFRKVVDELSSSKVVADVSVAKTIETNAIPVLEKLQKKKERALKQKERQERHLNNLRNSCGAGTTRSCRNRRPVSYTFDEYDRAIHEAIKVTKFLTNCKSYLGSSGKRTADEKRQEGKRRRNGTDTNSAPERDTNSEDNSDKKSDSNDSDANDSGKKDDSAGSDTASDRVEEVASDDDDNNWDDGGTKDEDKGDHSDSGKSETDKNHAQTDSIVLKPMGVRWSKRLAGDTSHPVMENRNLGTKNRSRQRPICNSALDSVVRQDSDDENSSEHANGEIVGHDELPVTDPEEVSES</sequence>
<feature type="compositionally biased region" description="Basic and acidic residues" evidence="1">
    <location>
        <begin position="436"/>
        <end position="459"/>
    </location>
</feature>
<dbReference type="Proteomes" id="UP000507222">
    <property type="component" value="Unassembled WGS sequence"/>
</dbReference>
<evidence type="ECO:0008006" key="4">
    <source>
        <dbReference type="Google" id="ProtNLM"/>
    </source>
</evidence>
<proteinExistence type="predicted"/>